<protein>
    <recommendedName>
        <fullName evidence="2">Ribosome biogenesis protein BMS1/TSR1 C-terminal domain-containing protein</fullName>
    </recommendedName>
</protein>
<dbReference type="InterPro" id="IPR039761">
    <property type="entry name" value="Bms1/Tsr1"/>
</dbReference>
<dbReference type="Pfam" id="PF04950">
    <property type="entry name" value="RIBIOP_C"/>
    <property type="match status" value="1"/>
</dbReference>
<evidence type="ECO:0000259" key="2">
    <source>
        <dbReference type="SMART" id="SM01362"/>
    </source>
</evidence>
<dbReference type="OrthoDB" id="10260897at2759"/>
<name>A0A814YKP8_9BILA</name>
<feature type="compositionally biased region" description="Acidic residues" evidence="1">
    <location>
        <begin position="318"/>
        <end position="339"/>
    </location>
</feature>
<dbReference type="AlphaFoldDB" id="A0A814YKP8"/>
<dbReference type="GO" id="GO:0005525">
    <property type="term" value="F:GTP binding"/>
    <property type="evidence" value="ECO:0007669"/>
    <property type="project" value="TreeGrafter"/>
</dbReference>
<dbReference type="GO" id="GO:0000462">
    <property type="term" value="P:maturation of SSU-rRNA from tricistronic rRNA transcript (SSU-rRNA, 5.8S rRNA, LSU-rRNA)"/>
    <property type="evidence" value="ECO:0007669"/>
    <property type="project" value="TreeGrafter"/>
</dbReference>
<feature type="compositionally biased region" description="Basic residues" evidence="1">
    <location>
        <begin position="778"/>
        <end position="789"/>
    </location>
</feature>
<feature type="domain" description="Ribosome biogenesis protein BMS1/TSR1 C-terminal" evidence="2">
    <location>
        <begin position="337"/>
        <end position="635"/>
    </location>
</feature>
<organism evidence="3 5">
    <name type="scientific">Didymodactylos carnosus</name>
    <dbReference type="NCBI Taxonomy" id="1234261"/>
    <lineage>
        <taxon>Eukaryota</taxon>
        <taxon>Metazoa</taxon>
        <taxon>Spiralia</taxon>
        <taxon>Gnathifera</taxon>
        <taxon>Rotifera</taxon>
        <taxon>Eurotatoria</taxon>
        <taxon>Bdelloidea</taxon>
        <taxon>Philodinida</taxon>
        <taxon>Philodinidae</taxon>
        <taxon>Didymodactylos</taxon>
    </lineage>
</organism>
<evidence type="ECO:0000313" key="4">
    <source>
        <dbReference type="EMBL" id="CAF3993521.1"/>
    </source>
</evidence>
<feature type="non-terminal residue" evidence="3">
    <location>
        <position position="1"/>
    </location>
</feature>
<dbReference type="GO" id="GO:0030686">
    <property type="term" value="C:90S preribosome"/>
    <property type="evidence" value="ECO:0007669"/>
    <property type="project" value="TreeGrafter"/>
</dbReference>
<comment type="caution">
    <text evidence="3">The sequence shown here is derived from an EMBL/GenBank/DDBJ whole genome shotgun (WGS) entry which is preliminary data.</text>
</comment>
<feature type="region of interest" description="Disordered" evidence="1">
    <location>
        <begin position="311"/>
        <end position="339"/>
    </location>
</feature>
<gene>
    <name evidence="3" type="ORF">GPM918_LOCUS25166</name>
    <name evidence="4" type="ORF">SRO942_LOCUS25172</name>
</gene>
<dbReference type="PANTHER" id="PTHR12858:SF2">
    <property type="entry name" value="RIBOSOME BIOGENESIS PROTEIN BMS1 HOMOLOG"/>
    <property type="match status" value="1"/>
</dbReference>
<dbReference type="GO" id="GO:0003924">
    <property type="term" value="F:GTPase activity"/>
    <property type="evidence" value="ECO:0007669"/>
    <property type="project" value="TreeGrafter"/>
</dbReference>
<sequence length="816" mass="95212">CGDYTLNNISNINDPCTLPDKGKQRRVLNEKERLLYAPFSGVGGIVYDKDAVYIELGGSHSHQTTDRRPINEYVANILSTKQTLDEKVASSQMVLFSNGELVHVNENNPEQENKQKRRKVTFETEQDSEEEDFNNDSVNEEELEEEIGDDSDDDDENGEFMDENNDNDDNEEYGLKWKSDMSKKFSASTTSNQKVNWVKLVYGNDINKPIQLIHLEDENPPNQFGGLFHVAHRKKNIDDHEDYTLSYNSNENQNWDLDEIREQIRDCFVTGKWEKDKDAAHLLQEDDDGKLQQYYMFGDFEDLETGEAFSKTVKIQDEDIDDDSNDIDEEDDEEQENVDDDKIIEPNEKTKEDELMAKKAKLKSVFDAEYDARDTDSAFYDGLKKEVEEQTQLNRSEFENMSDDLRVLYEGYRPGMYVRCELNNIPCEFINNFNPSYIVIIGGMPVTESRNGYVQVRLKKHRWHKRILKSKDPLIVSLGWRRFQTIPYYFIQDHNMRHRLLKYTPQHMYCHAIFYGPITPQNTGFLAVQQTAGRSDFRVTATGVVLDLDKTTKIVKKLKLIGTPYKIFKKTAFIKGMFTSVLEVAKFEGAAIRTVSGLRGQIKKVIREHPGAFRATFEDKILLSDIVFLRAWLPLQVPKFYTVLTNLLLDQDEKDQWQGLRLLGQLKRDLNIQNEPNKDSLYIPIERKERLFHPLKIPSQLQHALPFQLKPKLNTTTIDPIQQQRVAVILEPQEKRISDIMKMFTSVYRDKLASKQENQEVRRKKRSKDVEKHELKRLQKQKQLKKVIYRKLGQMEQKKQKSFGSNKTKHNDDDDM</sequence>
<evidence type="ECO:0000256" key="1">
    <source>
        <dbReference type="SAM" id="MobiDB-lite"/>
    </source>
</evidence>
<feature type="region of interest" description="Disordered" evidence="1">
    <location>
        <begin position="101"/>
        <end position="173"/>
    </location>
</feature>
<dbReference type="SMART" id="SM01362">
    <property type="entry name" value="DUF663"/>
    <property type="match status" value="1"/>
</dbReference>
<dbReference type="InterPro" id="IPR007034">
    <property type="entry name" value="BMS1_TSR1_C"/>
</dbReference>
<feature type="region of interest" description="Disordered" evidence="1">
    <location>
        <begin position="755"/>
        <end position="816"/>
    </location>
</feature>
<proteinExistence type="predicted"/>
<dbReference type="PANTHER" id="PTHR12858">
    <property type="entry name" value="RIBOSOME BIOGENESIS PROTEIN"/>
    <property type="match status" value="1"/>
</dbReference>
<reference evidence="3" key="1">
    <citation type="submission" date="2021-02" db="EMBL/GenBank/DDBJ databases">
        <authorList>
            <person name="Nowell W R."/>
        </authorList>
    </citation>
    <scope>NUCLEOTIDE SEQUENCE</scope>
</reference>
<dbReference type="Proteomes" id="UP000663829">
    <property type="component" value="Unassembled WGS sequence"/>
</dbReference>
<dbReference type="EMBL" id="CAJOBC010009667">
    <property type="protein sequence ID" value="CAF3993521.1"/>
    <property type="molecule type" value="Genomic_DNA"/>
</dbReference>
<keyword evidence="5" id="KW-1185">Reference proteome</keyword>
<accession>A0A814YKP8</accession>
<evidence type="ECO:0000313" key="3">
    <source>
        <dbReference type="EMBL" id="CAF1230829.1"/>
    </source>
</evidence>
<dbReference type="EMBL" id="CAJNOQ010009661">
    <property type="protein sequence ID" value="CAF1230829.1"/>
    <property type="molecule type" value="Genomic_DNA"/>
</dbReference>
<dbReference type="GO" id="GO:0000479">
    <property type="term" value="P:endonucleolytic cleavage of tricistronic rRNA transcript (SSU-rRNA, 5.8S rRNA, LSU-rRNA)"/>
    <property type="evidence" value="ECO:0007669"/>
    <property type="project" value="TreeGrafter"/>
</dbReference>
<dbReference type="Proteomes" id="UP000681722">
    <property type="component" value="Unassembled WGS sequence"/>
</dbReference>
<feature type="compositionally biased region" description="Basic and acidic residues" evidence="1">
    <location>
        <begin position="768"/>
        <end position="777"/>
    </location>
</feature>
<evidence type="ECO:0000313" key="5">
    <source>
        <dbReference type="Proteomes" id="UP000663829"/>
    </source>
</evidence>
<dbReference type="GO" id="GO:0034511">
    <property type="term" value="F:U3 snoRNA binding"/>
    <property type="evidence" value="ECO:0007669"/>
    <property type="project" value="TreeGrafter"/>
</dbReference>
<feature type="compositionally biased region" description="Acidic residues" evidence="1">
    <location>
        <begin position="124"/>
        <end position="172"/>
    </location>
</feature>